<organism evidence="2 3">
    <name type="scientific">Cryptosporidium andersoni</name>
    <dbReference type="NCBI Taxonomy" id="117008"/>
    <lineage>
        <taxon>Eukaryota</taxon>
        <taxon>Sar</taxon>
        <taxon>Alveolata</taxon>
        <taxon>Apicomplexa</taxon>
        <taxon>Conoidasida</taxon>
        <taxon>Coccidia</taxon>
        <taxon>Eucoccidiorida</taxon>
        <taxon>Eimeriorina</taxon>
        <taxon>Cryptosporidiidae</taxon>
        <taxon>Cryptosporidium</taxon>
    </lineage>
</organism>
<dbReference type="InterPro" id="IPR015419">
    <property type="entry name" value="CTAG/Pcc1"/>
</dbReference>
<dbReference type="Pfam" id="PF09341">
    <property type="entry name" value="Pcc1"/>
    <property type="match status" value="1"/>
</dbReference>
<sequence length="87" mass="9975">MYTRKLPIIHKIDIDFVDNRIANIVKNSIEPDLNPVSNQICIKHLKVEGTHLLVTIESCDILVLRKSSNALYEMLILATKAVEEFRD</sequence>
<name>A0A1J4MS34_9CRYT</name>
<dbReference type="OrthoDB" id="10025739at2759"/>
<comment type="caution">
    <text evidence="2">The sequence shown here is derived from an EMBL/GenBank/DDBJ whole genome shotgun (WGS) entry which is preliminary data.</text>
</comment>
<dbReference type="EMBL" id="LRBS01000046">
    <property type="protein sequence ID" value="OII77057.1"/>
    <property type="molecule type" value="Genomic_DNA"/>
</dbReference>
<dbReference type="Proteomes" id="UP000186804">
    <property type="component" value="Unassembled WGS sequence"/>
</dbReference>
<comment type="similarity">
    <text evidence="1">Belongs to the CTAG/PCC1 family.</text>
</comment>
<evidence type="ECO:0008006" key="4">
    <source>
        <dbReference type="Google" id="ProtNLM"/>
    </source>
</evidence>
<dbReference type="RefSeq" id="XP_067068903.1">
    <property type="nucleotide sequence ID" value="XM_067212414.1"/>
</dbReference>
<dbReference type="GeneID" id="92366368"/>
<dbReference type="Gene3D" id="3.30.310.50">
    <property type="entry name" value="Alpha-D-phosphohexomutase, C-terminal domain"/>
    <property type="match status" value="1"/>
</dbReference>
<evidence type="ECO:0000313" key="3">
    <source>
        <dbReference type="Proteomes" id="UP000186804"/>
    </source>
</evidence>
<evidence type="ECO:0000313" key="2">
    <source>
        <dbReference type="EMBL" id="OII77057.1"/>
    </source>
</evidence>
<accession>A0A1J4MS34</accession>
<dbReference type="VEuPathDB" id="CryptoDB:cand_021840"/>
<protein>
    <recommendedName>
        <fullName evidence="4">Transcription factor Pcc1</fullName>
    </recommendedName>
</protein>
<dbReference type="AlphaFoldDB" id="A0A1J4MS34"/>
<proteinExistence type="inferred from homology"/>
<gene>
    <name evidence="2" type="ORF">cand_021840</name>
</gene>
<keyword evidence="3" id="KW-1185">Reference proteome</keyword>
<evidence type="ECO:0000256" key="1">
    <source>
        <dbReference type="ARBA" id="ARBA00007073"/>
    </source>
</evidence>
<reference evidence="2 3" key="1">
    <citation type="submission" date="2016-10" db="EMBL/GenBank/DDBJ databases">
        <title>Reductive evolution of mitochondrial metabolism and differential evolution of invasion-related proteins in Cryptosporidium.</title>
        <authorList>
            <person name="Liu S."/>
            <person name="Roellig D.M."/>
            <person name="Guo Y."/>
            <person name="Li N."/>
            <person name="Frace M.A."/>
            <person name="Tang K."/>
            <person name="Zhang L."/>
            <person name="Feng Y."/>
            <person name="Xiao L."/>
        </authorList>
    </citation>
    <scope>NUCLEOTIDE SEQUENCE [LARGE SCALE GENOMIC DNA]</scope>
    <source>
        <strain evidence="2">30847</strain>
    </source>
</reference>